<feature type="domain" description="DUF4124" evidence="3">
    <location>
        <begin position="12"/>
        <end position="63"/>
    </location>
</feature>
<feature type="compositionally biased region" description="Low complexity" evidence="1">
    <location>
        <begin position="54"/>
        <end position="67"/>
    </location>
</feature>
<evidence type="ECO:0000256" key="1">
    <source>
        <dbReference type="SAM" id="MobiDB-lite"/>
    </source>
</evidence>
<dbReference type="EMBL" id="JACERN010000017">
    <property type="protein sequence ID" value="MBA4707810.1"/>
    <property type="molecule type" value="Genomic_DNA"/>
</dbReference>
<gene>
    <name evidence="4" type="ORF">H2Z84_05365</name>
</gene>
<sequence length="144" mass="15322">MKTRAILSVLVAFLLSAPAMAEVYQYVDANGKTVFSDQPPPGAKAKQLNVRASAAASAPAKAPKTTALNDVEKKNAEIDAENAKIKEQNKKTAQENCKNARNNLAALQQGGRVKMPGSNALATDSQRSELLQAAQQNVASWCNK</sequence>
<evidence type="ECO:0000313" key="5">
    <source>
        <dbReference type="Proteomes" id="UP000545606"/>
    </source>
</evidence>
<name>A0A838XXC0_9NEIS</name>
<feature type="signal peptide" evidence="2">
    <location>
        <begin position="1"/>
        <end position="21"/>
    </location>
</feature>
<dbReference type="AlphaFoldDB" id="A0A838XXC0"/>
<organism evidence="4 5">
    <name type="scientific">Aquitalea aquatica</name>
    <dbReference type="NCBI Taxonomy" id="3044273"/>
    <lineage>
        <taxon>Bacteria</taxon>
        <taxon>Pseudomonadati</taxon>
        <taxon>Pseudomonadota</taxon>
        <taxon>Betaproteobacteria</taxon>
        <taxon>Neisseriales</taxon>
        <taxon>Chromobacteriaceae</taxon>
        <taxon>Aquitalea</taxon>
    </lineage>
</organism>
<evidence type="ECO:0000259" key="3">
    <source>
        <dbReference type="Pfam" id="PF13511"/>
    </source>
</evidence>
<accession>A0A838XXC0</accession>
<reference evidence="4 5" key="1">
    <citation type="submission" date="2020-07" db="EMBL/GenBank/DDBJ databases">
        <title>Draft genome sequence of violacein-producing bacteria and related species.</title>
        <authorList>
            <person name="Wilson H.S."/>
            <person name="De Leon M.E."/>
        </authorList>
    </citation>
    <scope>NUCLEOTIDE SEQUENCE [LARGE SCALE GENOMIC DNA]</scope>
    <source>
        <strain evidence="4 5">HSC-21Su07</strain>
    </source>
</reference>
<feature type="chain" id="PRO_5032665325" evidence="2">
    <location>
        <begin position="22"/>
        <end position="144"/>
    </location>
</feature>
<dbReference type="Pfam" id="PF13511">
    <property type="entry name" value="DUF4124"/>
    <property type="match status" value="1"/>
</dbReference>
<feature type="region of interest" description="Disordered" evidence="1">
    <location>
        <begin position="54"/>
        <end position="73"/>
    </location>
</feature>
<dbReference type="InterPro" id="IPR025392">
    <property type="entry name" value="DUF4124"/>
</dbReference>
<evidence type="ECO:0000313" key="4">
    <source>
        <dbReference type="EMBL" id="MBA4707810.1"/>
    </source>
</evidence>
<evidence type="ECO:0000256" key="2">
    <source>
        <dbReference type="SAM" id="SignalP"/>
    </source>
</evidence>
<protein>
    <submittedName>
        <fullName evidence="4">DUF4124 domain-containing protein</fullName>
    </submittedName>
</protein>
<comment type="caution">
    <text evidence="4">The sequence shown here is derived from an EMBL/GenBank/DDBJ whole genome shotgun (WGS) entry which is preliminary data.</text>
</comment>
<proteinExistence type="predicted"/>
<keyword evidence="2" id="KW-0732">Signal</keyword>
<dbReference type="Proteomes" id="UP000545606">
    <property type="component" value="Unassembled WGS sequence"/>
</dbReference>
<keyword evidence="5" id="KW-1185">Reference proteome</keyword>